<sequence>MIEQSVVKQKLVKHKRQKISAEAVLRGDIKGIRRILPFLGPAFINKSQEHPYLYRLGMNRRFKKPNICANISL</sequence>
<comment type="caution">
    <text evidence="1">The sequence shown here is derived from an EMBL/GenBank/DDBJ whole genome shotgun (WGS) entry which is preliminary data.</text>
</comment>
<reference evidence="1 2" key="1">
    <citation type="submission" date="2014-08" db="EMBL/GenBank/DDBJ databases">
        <authorList>
            <person name="den Bakker H.C."/>
        </authorList>
    </citation>
    <scope>NUCLEOTIDE SEQUENCE [LARGE SCALE GENOMIC DNA]</scope>
    <source>
        <strain evidence="1 2">DSM 18334</strain>
    </source>
</reference>
<dbReference type="STRING" id="268407.PWYN_02380"/>
<reference evidence="1 2" key="2">
    <citation type="submission" date="2014-10" db="EMBL/GenBank/DDBJ databases">
        <title>Comparative genomics of the Paenibacillus odorifer group.</title>
        <authorList>
            <person name="Tsai Y.-C."/>
            <person name="Martin N."/>
            <person name="Korlach J."/>
            <person name="Wiedmann M."/>
        </authorList>
    </citation>
    <scope>NUCLEOTIDE SEQUENCE [LARGE SCALE GENOMIC DNA]</scope>
    <source>
        <strain evidence="1 2">DSM 18334</strain>
    </source>
</reference>
<proteinExistence type="predicted"/>
<protein>
    <submittedName>
        <fullName evidence="1">Uncharacterized protein</fullName>
    </submittedName>
</protein>
<dbReference type="AlphaFoldDB" id="A0A098MG57"/>
<evidence type="ECO:0000313" key="1">
    <source>
        <dbReference type="EMBL" id="KGE21023.1"/>
    </source>
</evidence>
<organism evidence="1 2">
    <name type="scientific">Paenibacillus wynnii</name>
    <dbReference type="NCBI Taxonomy" id="268407"/>
    <lineage>
        <taxon>Bacteria</taxon>
        <taxon>Bacillati</taxon>
        <taxon>Bacillota</taxon>
        <taxon>Bacilli</taxon>
        <taxon>Bacillales</taxon>
        <taxon>Paenibacillaceae</taxon>
        <taxon>Paenibacillus</taxon>
    </lineage>
</organism>
<accession>A0A098MG57</accession>
<gene>
    <name evidence="1" type="ORF">PWYN_02380</name>
</gene>
<dbReference type="EMBL" id="JQCR01000001">
    <property type="protein sequence ID" value="KGE21023.1"/>
    <property type="molecule type" value="Genomic_DNA"/>
</dbReference>
<keyword evidence="2" id="KW-1185">Reference proteome</keyword>
<evidence type="ECO:0000313" key="2">
    <source>
        <dbReference type="Proteomes" id="UP000029734"/>
    </source>
</evidence>
<dbReference type="Proteomes" id="UP000029734">
    <property type="component" value="Unassembled WGS sequence"/>
</dbReference>
<name>A0A098MG57_9BACL</name>